<keyword evidence="2" id="KW-1185">Reference proteome</keyword>
<evidence type="ECO:0008006" key="3">
    <source>
        <dbReference type="Google" id="ProtNLM"/>
    </source>
</evidence>
<dbReference type="RefSeq" id="WP_355666918.1">
    <property type="nucleotide sequence ID" value="NZ_JBEXRX010000103.1"/>
</dbReference>
<evidence type="ECO:0000313" key="2">
    <source>
        <dbReference type="Proteomes" id="UP001550348"/>
    </source>
</evidence>
<sequence length="43" mass="4218">MAVWGFFAAAATRDLAVLLLAVPVAALVTAARPVEGGPRPGGG</sequence>
<evidence type="ECO:0000313" key="1">
    <source>
        <dbReference type="EMBL" id="MEU0155311.1"/>
    </source>
</evidence>
<protein>
    <recommendedName>
        <fullName evidence="3">Energy-coupling factor transporter transmembrane protein EcfT</fullName>
    </recommendedName>
</protein>
<gene>
    <name evidence="1" type="ORF">ABZ071_26080</name>
</gene>
<comment type="caution">
    <text evidence="1">The sequence shown here is derived from an EMBL/GenBank/DDBJ whole genome shotgun (WGS) entry which is preliminary data.</text>
</comment>
<accession>A0ABV2VR90</accession>
<organism evidence="1 2">
    <name type="scientific">Micromonospora fulviviridis</name>
    <dbReference type="NCBI Taxonomy" id="47860"/>
    <lineage>
        <taxon>Bacteria</taxon>
        <taxon>Bacillati</taxon>
        <taxon>Actinomycetota</taxon>
        <taxon>Actinomycetes</taxon>
        <taxon>Micromonosporales</taxon>
        <taxon>Micromonosporaceae</taxon>
        <taxon>Micromonospora</taxon>
    </lineage>
</organism>
<dbReference type="Proteomes" id="UP001550348">
    <property type="component" value="Unassembled WGS sequence"/>
</dbReference>
<dbReference type="EMBL" id="JBEXRX010000103">
    <property type="protein sequence ID" value="MEU0155311.1"/>
    <property type="molecule type" value="Genomic_DNA"/>
</dbReference>
<proteinExistence type="predicted"/>
<name>A0ABV2VR90_9ACTN</name>
<reference evidence="1 2" key="1">
    <citation type="submission" date="2024-06" db="EMBL/GenBank/DDBJ databases">
        <title>The Natural Products Discovery Center: Release of the First 8490 Sequenced Strains for Exploring Actinobacteria Biosynthetic Diversity.</title>
        <authorList>
            <person name="Kalkreuter E."/>
            <person name="Kautsar S.A."/>
            <person name="Yang D."/>
            <person name="Bader C.D."/>
            <person name="Teijaro C.N."/>
            <person name="Fluegel L."/>
            <person name="Davis C.M."/>
            <person name="Simpson J.R."/>
            <person name="Lauterbach L."/>
            <person name="Steele A.D."/>
            <person name="Gui C."/>
            <person name="Meng S."/>
            <person name="Li G."/>
            <person name="Viehrig K."/>
            <person name="Ye F."/>
            <person name="Su P."/>
            <person name="Kiefer A.F."/>
            <person name="Nichols A."/>
            <person name="Cepeda A.J."/>
            <person name="Yan W."/>
            <person name="Fan B."/>
            <person name="Jiang Y."/>
            <person name="Adhikari A."/>
            <person name="Zheng C.-J."/>
            <person name="Schuster L."/>
            <person name="Cowan T.M."/>
            <person name="Smanski M.J."/>
            <person name="Chevrette M.G."/>
            <person name="De Carvalho L.P.S."/>
            <person name="Shen B."/>
        </authorList>
    </citation>
    <scope>NUCLEOTIDE SEQUENCE [LARGE SCALE GENOMIC DNA]</scope>
    <source>
        <strain evidence="1 2">NPDC006286</strain>
    </source>
</reference>